<evidence type="ECO:0000256" key="2">
    <source>
        <dbReference type="ARBA" id="ARBA00022964"/>
    </source>
</evidence>
<reference evidence="5" key="1">
    <citation type="submission" date="2023-01" db="EMBL/GenBank/DDBJ databases">
        <title>Metagenome sequencing of chrysophaentin producing Chrysophaeum taylorii.</title>
        <authorList>
            <person name="Davison J."/>
            <person name="Bewley C."/>
        </authorList>
    </citation>
    <scope>NUCLEOTIDE SEQUENCE</scope>
    <source>
        <strain evidence="5">NIES-1699</strain>
    </source>
</reference>
<dbReference type="PANTHER" id="PTHR46332:SF5">
    <property type="entry name" value="ASPARTATE BETA-HYDROXYLASE DOMAIN CONTAINING 2"/>
    <property type="match status" value="1"/>
</dbReference>
<proteinExistence type="inferred from homology"/>
<dbReference type="GO" id="GO:0051213">
    <property type="term" value="F:dioxygenase activity"/>
    <property type="evidence" value="ECO:0007669"/>
    <property type="project" value="UniProtKB-KW"/>
</dbReference>
<dbReference type="Gene3D" id="2.60.120.330">
    <property type="entry name" value="B-lactam Antibiotic, Isopenicillin N Synthase, Chain"/>
    <property type="match status" value="1"/>
</dbReference>
<comment type="caution">
    <text evidence="5">The sequence shown here is derived from an EMBL/GenBank/DDBJ whole genome shotgun (WGS) entry which is preliminary data.</text>
</comment>
<evidence type="ECO:0000313" key="6">
    <source>
        <dbReference type="Proteomes" id="UP001230188"/>
    </source>
</evidence>
<evidence type="ECO:0000256" key="3">
    <source>
        <dbReference type="ARBA" id="ARBA00023002"/>
    </source>
</evidence>
<organism evidence="5 6">
    <name type="scientific">Chrysophaeum taylorii</name>
    <dbReference type="NCBI Taxonomy" id="2483200"/>
    <lineage>
        <taxon>Eukaryota</taxon>
        <taxon>Sar</taxon>
        <taxon>Stramenopiles</taxon>
        <taxon>Ochrophyta</taxon>
        <taxon>Pelagophyceae</taxon>
        <taxon>Pelagomonadales</taxon>
        <taxon>Pelagomonadaceae</taxon>
        <taxon>Chrysophaeum</taxon>
    </lineage>
</organism>
<sequence>MVTMLLAMRATSWVVLPEQRVSPGRSGSVRVRTWTTNPSDLVDDDEPIRFGVLESVEEQMWRRVRTEVYGGPDYAAPASLERFEEHCKLRRAAASDDWVHVDEGKRVVYADQQYPNLTARAIWDVASEPRFAWIRELEARTEDMRVEVLARSRTLHYKTWQDPNASAPESPTNSGWGMIHLHHHKPHLDRKCPRRLFPRCVSALRDVGAPIAPRYASVARQRAGRAIKTHTDRIPWMLTCHVPLFGPKRNAYLLVDGERCDWTPGKATVVDTTFHHSAHNDHQYDDMHLLHVDFFHPDLSRDECHALQVLHRHLGLAKTQRKRELKPVVSRLEAAFRAADASRDE</sequence>
<accession>A0AAD7XI50</accession>
<evidence type="ECO:0000259" key="4">
    <source>
        <dbReference type="Pfam" id="PF05118"/>
    </source>
</evidence>
<dbReference type="InterPro" id="IPR007803">
    <property type="entry name" value="Asp/Arg/Pro-Hydrxlase"/>
</dbReference>
<dbReference type="Proteomes" id="UP001230188">
    <property type="component" value="Unassembled WGS sequence"/>
</dbReference>
<evidence type="ECO:0000256" key="1">
    <source>
        <dbReference type="ARBA" id="ARBA00007730"/>
    </source>
</evidence>
<dbReference type="AlphaFoldDB" id="A0AAD7XI50"/>
<name>A0AAD7XI50_9STRA</name>
<dbReference type="Pfam" id="PF05118">
    <property type="entry name" value="Asp_Arg_Hydrox"/>
    <property type="match status" value="1"/>
</dbReference>
<keyword evidence="2" id="KW-0223">Dioxygenase</keyword>
<dbReference type="SUPFAM" id="SSF51197">
    <property type="entry name" value="Clavaminate synthase-like"/>
    <property type="match status" value="1"/>
</dbReference>
<dbReference type="InterPro" id="IPR027443">
    <property type="entry name" value="IPNS-like_sf"/>
</dbReference>
<keyword evidence="3" id="KW-0560">Oxidoreductase</keyword>
<gene>
    <name evidence="5" type="ORF">CTAYLR_006776</name>
</gene>
<protein>
    <recommendedName>
        <fullName evidence="4">Aspartyl/asparaginy/proline hydroxylase domain-containing protein</fullName>
    </recommendedName>
</protein>
<dbReference type="EMBL" id="JAQMWT010000574">
    <property type="protein sequence ID" value="KAJ8599266.1"/>
    <property type="molecule type" value="Genomic_DNA"/>
</dbReference>
<keyword evidence="6" id="KW-1185">Reference proteome</keyword>
<dbReference type="PANTHER" id="PTHR46332">
    <property type="entry name" value="ASPARTATE BETA-HYDROXYLASE DOMAIN-CONTAINING PROTEIN 2"/>
    <property type="match status" value="1"/>
</dbReference>
<dbReference type="InterPro" id="IPR051821">
    <property type="entry name" value="Asp/Asn_beta-hydroxylase"/>
</dbReference>
<feature type="domain" description="Aspartyl/asparaginy/proline hydroxylase" evidence="4">
    <location>
        <begin position="141"/>
        <end position="297"/>
    </location>
</feature>
<evidence type="ECO:0000313" key="5">
    <source>
        <dbReference type="EMBL" id="KAJ8599266.1"/>
    </source>
</evidence>
<comment type="similarity">
    <text evidence="1">Belongs to the aspartyl/asparaginyl beta-hydroxylase family.</text>
</comment>